<evidence type="ECO:0000256" key="3">
    <source>
        <dbReference type="ARBA" id="ARBA00022670"/>
    </source>
</evidence>
<proteinExistence type="inferred from homology"/>
<evidence type="ECO:0000256" key="5">
    <source>
        <dbReference type="ARBA" id="ARBA00022801"/>
    </source>
</evidence>
<evidence type="ECO:0000256" key="7">
    <source>
        <dbReference type="RuleBase" id="RU361156"/>
    </source>
</evidence>
<evidence type="ECO:0000256" key="2">
    <source>
        <dbReference type="ARBA" id="ARBA00022645"/>
    </source>
</evidence>
<dbReference type="PANTHER" id="PTHR11802:SF113">
    <property type="entry name" value="SERINE CARBOXYPEPTIDASE CTSA-4.1"/>
    <property type="match status" value="1"/>
</dbReference>
<evidence type="ECO:0000313" key="8">
    <source>
        <dbReference type="EMBL" id="CEJ85095.1"/>
    </source>
</evidence>
<dbReference type="PRINTS" id="PR00724">
    <property type="entry name" value="CRBOXYPTASEC"/>
</dbReference>
<dbReference type="OrthoDB" id="443318at2759"/>
<dbReference type="PANTHER" id="PTHR11802">
    <property type="entry name" value="SERINE PROTEASE FAMILY S10 SERINE CARBOXYPEPTIDASE"/>
    <property type="match status" value="1"/>
</dbReference>
<keyword evidence="3 7" id="KW-0645">Protease</keyword>
<dbReference type="AlphaFoldDB" id="A0A0A1TC07"/>
<dbReference type="GO" id="GO:0004185">
    <property type="term" value="F:serine-type carboxypeptidase activity"/>
    <property type="evidence" value="ECO:0007669"/>
    <property type="project" value="UniProtKB-UniRule"/>
</dbReference>
<evidence type="ECO:0000256" key="6">
    <source>
        <dbReference type="ARBA" id="ARBA00023180"/>
    </source>
</evidence>
<protein>
    <recommendedName>
        <fullName evidence="7">Carboxypeptidase</fullName>
        <ecNumber evidence="7">3.4.16.-</ecNumber>
    </recommendedName>
</protein>
<evidence type="ECO:0000256" key="4">
    <source>
        <dbReference type="ARBA" id="ARBA00022729"/>
    </source>
</evidence>
<dbReference type="SUPFAM" id="SSF53474">
    <property type="entry name" value="alpha/beta-Hydrolases"/>
    <property type="match status" value="1"/>
</dbReference>
<dbReference type="EC" id="3.4.16.-" evidence="7"/>
<dbReference type="STRING" id="1531966.A0A0A1TC07"/>
<keyword evidence="4 7" id="KW-0732">Signal</keyword>
<gene>
    <name evidence="8" type="ORF">VHEMI03669</name>
</gene>
<dbReference type="GO" id="GO:0000324">
    <property type="term" value="C:fungal-type vacuole"/>
    <property type="evidence" value="ECO:0007669"/>
    <property type="project" value="TreeGrafter"/>
</dbReference>
<dbReference type="GO" id="GO:0006508">
    <property type="term" value="P:proteolysis"/>
    <property type="evidence" value="ECO:0007669"/>
    <property type="project" value="UniProtKB-KW"/>
</dbReference>
<dbReference type="Pfam" id="PF00450">
    <property type="entry name" value="Peptidase_S10"/>
    <property type="match status" value="1"/>
</dbReference>
<dbReference type="Proteomes" id="UP000039046">
    <property type="component" value="Unassembled WGS sequence"/>
</dbReference>
<dbReference type="HOGENOM" id="CLU_1090649_0_0_1"/>
<keyword evidence="5 7" id="KW-0378">Hydrolase</keyword>
<dbReference type="PROSITE" id="PS00131">
    <property type="entry name" value="CARBOXYPEPT_SER_SER"/>
    <property type="match status" value="1"/>
</dbReference>
<organism evidence="8 9">
    <name type="scientific">[Torrubiella] hemipterigena</name>
    <dbReference type="NCBI Taxonomy" id="1531966"/>
    <lineage>
        <taxon>Eukaryota</taxon>
        <taxon>Fungi</taxon>
        <taxon>Dikarya</taxon>
        <taxon>Ascomycota</taxon>
        <taxon>Pezizomycotina</taxon>
        <taxon>Sordariomycetes</taxon>
        <taxon>Hypocreomycetidae</taxon>
        <taxon>Hypocreales</taxon>
        <taxon>Clavicipitaceae</taxon>
        <taxon>Clavicipitaceae incertae sedis</taxon>
        <taxon>'Torrubiella' clade</taxon>
    </lineage>
</organism>
<evidence type="ECO:0000256" key="1">
    <source>
        <dbReference type="ARBA" id="ARBA00009431"/>
    </source>
</evidence>
<name>A0A0A1TC07_9HYPO</name>
<keyword evidence="2 7" id="KW-0121">Carboxypeptidase</keyword>
<keyword evidence="6" id="KW-0325">Glycoprotein</keyword>
<sequence length="255" mass="28384">MKFSVAILGFASIVTAASNTFHRPDSHWDFIIKGGDVKRSVEATDAYLADYSMRGKSVDPSSLGFDKVRQISGYLDDDTNNKHMFYCKFRERRYQSQLFVTTANWYLTEFFESRNDPKNDPVILWLNGAPGCSSMEGLLFELGPAMVDSNLKITTNPNSWNNKANVNFLDQPVGAGFSHGASVNSSLAASKDIYALLTLFFKQFPQYATQDFHIAGESYAGHYIPQDAAEILSHNDTNINIKSILIGNGLTDAYN</sequence>
<reference evidence="8 9" key="1">
    <citation type="journal article" date="2015" name="Genome Announc.">
        <title>Draft Genome Sequence and Gene Annotation of the Entomopathogenic Fungus Verticillium hemipterigenum.</title>
        <authorList>
            <person name="Horn F."/>
            <person name="Habel A."/>
            <person name="Scharf D.H."/>
            <person name="Dworschak J."/>
            <person name="Brakhage A.A."/>
            <person name="Guthke R."/>
            <person name="Hertweck C."/>
            <person name="Linde J."/>
        </authorList>
    </citation>
    <scope>NUCLEOTIDE SEQUENCE [LARGE SCALE GENOMIC DNA]</scope>
</reference>
<keyword evidence="9" id="KW-1185">Reference proteome</keyword>
<comment type="similarity">
    <text evidence="1 7">Belongs to the peptidase S10 family.</text>
</comment>
<dbReference type="InterPro" id="IPR018202">
    <property type="entry name" value="Ser_caboxypep_ser_AS"/>
</dbReference>
<dbReference type="EMBL" id="CDHN01000002">
    <property type="protein sequence ID" value="CEJ85095.1"/>
    <property type="molecule type" value="Genomic_DNA"/>
</dbReference>
<evidence type="ECO:0000313" key="9">
    <source>
        <dbReference type="Proteomes" id="UP000039046"/>
    </source>
</evidence>
<feature type="chain" id="PRO_5006513602" description="Carboxypeptidase" evidence="7">
    <location>
        <begin position="17"/>
        <end position="255"/>
    </location>
</feature>
<dbReference type="Gene3D" id="3.40.50.1820">
    <property type="entry name" value="alpha/beta hydrolase"/>
    <property type="match status" value="1"/>
</dbReference>
<dbReference type="InterPro" id="IPR029058">
    <property type="entry name" value="AB_hydrolase_fold"/>
</dbReference>
<accession>A0A0A1TC07</accession>
<feature type="signal peptide" evidence="7">
    <location>
        <begin position="1"/>
        <end position="16"/>
    </location>
</feature>
<dbReference type="InterPro" id="IPR001563">
    <property type="entry name" value="Peptidase_S10"/>
</dbReference>